<reference evidence="2" key="1">
    <citation type="submission" date="2017-06" db="EMBL/GenBank/DDBJ databases">
        <authorList>
            <person name="Varghese N."/>
            <person name="Submissions S."/>
        </authorList>
    </citation>
    <scope>NUCLEOTIDE SEQUENCE [LARGE SCALE GENOMIC DNA]</scope>
    <source>
        <strain evidence="2">CIP 108523</strain>
    </source>
</reference>
<proteinExistence type="predicted"/>
<name>A0A239HLY3_9PSED</name>
<dbReference type="AlphaFoldDB" id="A0A239HLY3"/>
<gene>
    <name evidence="1" type="ORF">SAMN05216255_3476</name>
</gene>
<sequence length="94" mass="10285">MQPIVLQGVAGAILRNHLLVSTLWRTAEAILNQAIKFTLGSKGCQLKSHSHIAMLALSSSIGMNGSARKRKNNRNQQLLGSFHDVFLFKSKGMP</sequence>
<dbReference type="Proteomes" id="UP000242915">
    <property type="component" value="Unassembled WGS sequence"/>
</dbReference>
<evidence type="ECO:0000313" key="2">
    <source>
        <dbReference type="Proteomes" id="UP000242915"/>
    </source>
</evidence>
<dbReference type="EMBL" id="FZOG01000005">
    <property type="protein sequence ID" value="SNS82399.1"/>
    <property type="molecule type" value="Genomic_DNA"/>
</dbReference>
<protein>
    <submittedName>
        <fullName evidence="1">Uncharacterized protein</fullName>
    </submittedName>
</protein>
<evidence type="ECO:0000313" key="1">
    <source>
        <dbReference type="EMBL" id="SNS82399.1"/>
    </source>
</evidence>
<keyword evidence="2" id="KW-1185">Reference proteome</keyword>
<accession>A0A239HLY3</accession>
<organism evidence="1 2">
    <name type="scientific">Pseudomonas segetis</name>
    <dbReference type="NCBI Taxonomy" id="298908"/>
    <lineage>
        <taxon>Bacteria</taxon>
        <taxon>Pseudomonadati</taxon>
        <taxon>Pseudomonadota</taxon>
        <taxon>Gammaproteobacteria</taxon>
        <taxon>Pseudomonadales</taxon>
        <taxon>Pseudomonadaceae</taxon>
        <taxon>Pseudomonas</taxon>
    </lineage>
</organism>